<organism evidence="9 10">
    <name type="scientific">Allocoleopsis franciscana PCC 7113</name>
    <dbReference type="NCBI Taxonomy" id="1173027"/>
    <lineage>
        <taxon>Bacteria</taxon>
        <taxon>Bacillati</taxon>
        <taxon>Cyanobacteriota</taxon>
        <taxon>Cyanophyceae</taxon>
        <taxon>Coleofasciculales</taxon>
        <taxon>Coleofasciculaceae</taxon>
        <taxon>Allocoleopsis</taxon>
        <taxon>Allocoleopsis franciscana</taxon>
    </lineage>
</organism>
<dbReference type="OrthoDB" id="9761531at2"/>
<keyword evidence="3 6" id="KW-0812">Transmembrane</keyword>
<evidence type="ECO:0000256" key="4">
    <source>
        <dbReference type="ARBA" id="ARBA00022989"/>
    </source>
</evidence>
<keyword evidence="2" id="KW-1003">Cell membrane</keyword>
<dbReference type="RefSeq" id="WP_015182256.1">
    <property type="nucleotide sequence ID" value="NC_019738.1"/>
</dbReference>
<keyword evidence="5 6" id="KW-0472">Membrane</keyword>
<keyword evidence="4 6" id="KW-1133">Transmembrane helix</keyword>
<evidence type="ECO:0000256" key="1">
    <source>
        <dbReference type="ARBA" id="ARBA00004651"/>
    </source>
</evidence>
<dbReference type="eggNOG" id="COG0658">
    <property type="taxonomic scope" value="Bacteria"/>
</dbReference>
<dbReference type="KEGG" id="mic:Mic7113_2298"/>
<feature type="transmembrane region" description="Helical" evidence="6">
    <location>
        <begin position="345"/>
        <end position="363"/>
    </location>
</feature>
<dbReference type="GO" id="GO:0005886">
    <property type="term" value="C:plasma membrane"/>
    <property type="evidence" value="ECO:0007669"/>
    <property type="project" value="UniProtKB-SubCell"/>
</dbReference>
<dbReference type="AlphaFoldDB" id="K9WCK9"/>
<dbReference type="InterPro" id="IPR004477">
    <property type="entry name" value="ComEC_N"/>
</dbReference>
<dbReference type="PANTHER" id="PTHR30619">
    <property type="entry name" value="DNA INTERNALIZATION/COMPETENCE PROTEIN COMEC/REC2"/>
    <property type="match status" value="1"/>
</dbReference>
<dbReference type="PATRIC" id="fig|1173027.3.peg.2509"/>
<dbReference type="InterPro" id="IPR025405">
    <property type="entry name" value="DUF4131"/>
</dbReference>
<name>K9WCK9_9CYAN</name>
<evidence type="ECO:0000259" key="8">
    <source>
        <dbReference type="Pfam" id="PF13567"/>
    </source>
</evidence>
<dbReference type="Proteomes" id="UP000010471">
    <property type="component" value="Chromosome"/>
</dbReference>
<proteinExistence type="predicted"/>
<dbReference type="eggNOG" id="COG2333">
    <property type="taxonomic scope" value="Bacteria"/>
</dbReference>
<dbReference type="PANTHER" id="PTHR30619:SF1">
    <property type="entry name" value="RECOMBINATION PROTEIN 2"/>
    <property type="match status" value="1"/>
</dbReference>
<feature type="transmembrane region" description="Helical" evidence="6">
    <location>
        <begin position="487"/>
        <end position="504"/>
    </location>
</feature>
<reference evidence="9 10" key="1">
    <citation type="submission" date="2012-06" db="EMBL/GenBank/DDBJ databases">
        <title>Finished chromosome of genome of Microcoleus sp. PCC 7113.</title>
        <authorList>
            <consortium name="US DOE Joint Genome Institute"/>
            <person name="Gugger M."/>
            <person name="Coursin T."/>
            <person name="Rippka R."/>
            <person name="Tandeau De Marsac N."/>
            <person name="Huntemann M."/>
            <person name="Wei C.-L."/>
            <person name="Han J."/>
            <person name="Detter J.C."/>
            <person name="Han C."/>
            <person name="Tapia R."/>
            <person name="Chen A."/>
            <person name="Kyrpides N."/>
            <person name="Mavromatis K."/>
            <person name="Markowitz V."/>
            <person name="Szeto E."/>
            <person name="Ivanova N."/>
            <person name="Pagani I."/>
            <person name="Pati A."/>
            <person name="Goodwin L."/>
            <person name="Nordberg H.P."/>
            <person name="Cantor M.N."/>
            <person name="Hua S.X."/>
            <person name="Woyke T."/>
            <person name="Kerfeld C.A."/>
        </authorList>
    </citation>
    <scope>NUCLEOTIDE SEQUENCE [LARGE SCALE GENOMIC DNA]</scope>
    <source>
        <strain evidence="9 10">PCC 7113</strain>
    </source>
</reference>
<accession>K9WCK9</accession>
<evidence type="ECO:0000256" key="5">
    <source>
        <dbReference type="ARBA" id="ARBA00023136"/>
    </source>
</evidence>
<feature type="transmembrane region" description="Helical" evidence="6">
    <location>
        <begin position="516"/>
        <end position="533"/>
    </location>
</feature>
<dbReference type="Pfam" id="PF03772">
    <property type="entry name" value="Competence"/>
    <property type="match status" value="1"/>
</dbReference>
<evidence type="ECO:0000256" key="2">
    <source>
        <dbReference type="ARBA" id="ARBA00022475"/>
    </source>
</evidence>
<evidence type="ECO:0000313" key="10">
    <source>
        <dbReference type="Proteomes" id="UP000010471"/>
    </source>
</evidence>
<feature type="transmembrane region" description="Helical" evidence="6">
    <location>
        <begin position="305"/>
        <end position="338"/>
    </location>
</feature>
<dbReference type="NCBIfam" id="TIGR00360">
    <property type="entry name" value="ComEC_N-term"/>
    <property type="match status" value="1"/>
</dbReference>
<dbReference type="STRING" id="1173027.Mic7113_2298"/>
<feature type="transmembrane region" description="Helical" evidence="6">
    <location>
        <begin position="272"/>
        <end position="293"/>
    </location>
</feature>
<sequence length="777" mass="84629">MSPASGALLSLAYIFGLVLTALLGSPTRTVPWTEYGLLSLGVVILGVMAAIVMPQFWRTGPKARLWLAAGLVAALAIVYFQARVPKPTSNDVSQFVRSANNLVQEQVVTVQGKVKSMPRLTRSSKAQFWLEATQLSEVESRDQAGAISKGVTGKLYVTVPILQATGLYPDQTISVTGVLYKPKPASNPGAFDFETYLTKEGAFAGFSGRQVSLFEEGQGQPWGWWKLRQRIIRAQVRHLGSPAGQIVSSFVLGNRAVDIPYDIRDSFIQAGLAHALAASGTQTSLILGLVLVLTKRLSVKAQLGFGTTALIIFVCLTGLQPSVMRAAIMGFGALVALVTQRKIKPLGSLLVAATLLLLFNPLWIWDLGFQLSFLATLGLLVTAPPVIKQLDWMPLAIASLIAITIAAALWTLPLQLYVFNMFAPYSIAANIISAPFVAVISIGSIIDALVALISPVAGSALAWLLYYPTHFLIGLVEFFNALPGSSVAVGKISWVQLLILYGLIGFSSINKKWQRRWWLAGLVAVMLVALPVWQTKISQFQVTVLATDQDQVLVIQDQGQVILINSGDADTVNFTVLPFLQKQGINQINGAIALDSEPRLRSGWLQILPSLPIRAFYDIAAPQSPPAETKTIVSSIQTQKGNYQRVLTGQKMFVGSTPLELINADPPVLQLQIRYQSWLLLGEMKPEVQQKLVESRNVPQVQVLWWSGERLSPEFFKALKPKVAIASSKTVDLDTAKLLQNAKVPLYWTGRDGAIQWTPQEGFQTTIEATNKDAQLL</sequence>
<dbReference type="InterPro" id="IPR052159">
    <property type="entry name" value="Competence_DNA_uptake"/>
</dbReference>
<protein>
    <submittedName>
        <fullName evidence="9">ComEC/Rec2-related protein</fullName>
    </submittedName>
</protein>
<evidence type="ECO:0000259" key="7">
    <source>
        <dbReference type="Pfam" id="PF03772"/>
    </source>
</evidence>
<evidence type="ECO:0000256" key="6">
    <source>
        <dbReference type="SAM" id="Phobius"/>
    </source>
</evidence>
<dbReference type="EMBL" id="CP003630">
    <property type="protein sequence ID" value="AFZ18105.1"/>
    <property type="molecule type" value="Genomic_DNA"/>
</dbReference>
<evidence type="ECO:0000313" key="9">
    <source>
        <dbReference type="EMBL" id="AFZ18105.1"/>
    </source>
</evidence>
<dbReference type="HOGENOM" id="CLU_010363_8_0_3"/>
<keyword evidence="10" id="KW-1185">Reference proteome</keyword>
<dbReference type="Pfam" id="PF13567">
    <property type="entry name" value="DUF4131"/>
    <property type="match status" value="1"/>
</dbReference>
<feature type="transmembrane region" description="Helical" evidence="6">
    <location>
        <begin position="394"/>
        <end position="416"/>
    </location>
</feature>
<feature type="domain" description="ComEC/Rec2-related protein" evidence="7">
    <location>
        <begin position="251"/>
        <end position="507"/>
    </location>
</feature>
<comment type="subcellular location">
    <subcellularLocation>
        <location evidence="1">Cell membrane</location>
        <topology evidence="1">Multi-pass membrane protein</topology>
    </subcellularLocation>
</comment>
<gene>
    <name evidence="9" type="ORF">Mic7113_2298</name>
</gene>
<feature type="transmembrane region" description="Helical" evidence="6">
    <location>
        <begin position="6"/>
        <end position="23"/>
    </location>
</feature>
<feature type="transmembrane region" description="Helical" evidence="6">
    <location>
        <begin position="369"/>
        <end position="387"/>
    </location>
</feature>
<feature type="transmembrane region" description="Helical" evidence="6">
    <location>
        <begin position="63"/>
        <end position="80"/>
    </location>
</feature>
<feature type="domain" description="DUF4131" evidence="8">
    <location>
        <begin position="38"/>
        <end position="212"/>
    </location>
</feature>
<feature type="transmembrane region" description="Helical" evidence="6">
    <location>
        <begin position="35"/>
        <end position="57"/>
    </location>
</feature>
<evidence type="ECO:0000256" key="3">
    <source>
        <dbReference type="ARBA" id="ARBA00022692"/>
    </source>
</evidence>
<feature type="transmembrane region" description="Helical" evidence="6">
    <location>
        <begin position="422"/>
        <end position="442"/>
    </location>
</feature>